<dbReference type="GO" id="GO:0048038">
    <property type="term" value="F:quinone binding"/>
    <property type="evidence" value="ECO:0007669"/>
    <property type="project" value="InterPro"/>
</dbReference>
<reference evidence="2" key="1">
    <citation type="submission" date="2018-05" db="EMBL/GenBank/DDBJ databases">
        <authorList>
            <person name="Lanie J.A."/>
            <person name="Ng W.-L."/>
            <person name="Kazmierczak K.M."/>
            <person name="Andrzejewski T.M."/>
            <person name="Davidsen T.M."/>
            <person name="Wayne K.J."/>
            <person name="Tettelin H."/>
            <person name="Glass J.I."/>
            <person name="Rusch D."/>
            <person name="Podicherti R."/>
            <person name="Tsui H.-C.T."/>
            <person name="Winkler M.E."/>
        </authorList>
    </citation>
    <scope>NUCLEOTIDE SEQUENCE</scope>
</reference>
<dbReference type="InterPro" id="IPR022885">
    <property type="entry name" value="NDH1_su_D/H"/>
</dbReference>
<dbReference type="PANTHER" id="PTHR11993">
    <property type="entry name" value="NADH-UBIQUINONE OXIDOREDUCTASE 49 KDA SUBUNIT"/>
    <property type="match status" value="1"/>
</dbReference>
<evidence type="ECO:0000259" key="1">
    <source>
        <dbReference type="Pfam" id="PF00346"/>
    </source>
</evidence>
<dbReference type="PANTHER" id="PTHR11993:SF10">
    <property type="entry name" value="NADH DEHYDROGENASE [UBIQUINONE] IRON-SULFUR PROTEIN 2, MITOCHONDRIAL"/>
    <property type="match status" value="1"/>
</dbReference>
<feature type="non-terminal residue" evidence="2">
    <location>
        <position position="191"/>
    </location>
</feature>
<gene>
    <name evidence="2" type="ORF">METZ01_LOCUS161967</name>
</gene>
<dbReference type="Pfam" id="PF00346">
    <property type="entry name" value="Complex1_49kDa"/>
    <property type="match status" value="1"/>
</dbReference>
<accession>A0A382B778</accession>
<dbReference type="AlphaFoldDB" id="A0A382B778"/>
<dbReference type="GO" id="GO:0051287">
    <property type="term" value="F:NAD binding"/>
    <property type="evidence" value="ECO:0007669"/>
    <property type="project" value="InterPro"/>
</dbReference>
<organism evidence="2">
    <name type="scientific">marine metagenome</name>
    <dbReference type="NCBI Taxonomy" id="408172"/>
    <lineage>
        <taxon>unclassified sequences</taxon>
        <taxon>metagenomes</taxon>
        <taxon>ecological metagenomes</taxon>
    </lineage>
</organism>
<feature type="domain" description="NADH-quinone oxidoreductase subunit D" evidence="1">
    <location>
        <begin position="129"/>
        <end position="189"/>
    </location>
</feature>
<sequence length="191" mass="21901">MQVHQQVSEYSDAIDLMVNMGPQHPSTHGVFRLVIWVDGERIVKVEPHIGYLHRGSEKICESEQYSQIVTLFDRLDYVGNLNNELAFCLAVEKLTETVVPERAEYIRVILCELNRIASHMLFYGVYGLDAGATTPMLYGFRERERVQELFESVTGARMMHNYIRIGGVKEDVPDDFDENVLVLLDHLKKGI</sequence>
<dbReference type="GO" id="GO:0016651">
    <property type="term" value="F:oxidoreductase activity, acting on NAD(P)H"/>
    <property type="evidence" value="ECO:0007669"/>
    <property type="project" value="InterPro"/>
</dbReference>
<proteinExistence type="predicted"/>
<dbReference type="EMBL" id="UINC01028320">
    <property type="protein sequence ID" value="SVB09113.1"/>
    <property type="molecule type" value="Genomic_DNA"/>
</dbReference>
<dbReference type="InterPro" id="IPR001135">
    <property type="entry name" value="NADH_Q_OxRdtase_suD"/>
</dbReference>
<evidence type="ECO:0000313" key="2">
    <source>
        <dbReference type="EMBL" id="SVB09113.1"/>
    </source>
</evidence>
<dbReference type="Gene3D" id="1.10.645.10">
    <property type="entry name" value="Cytochrome-c3 Hydrogenase, chain B"/>
    <property type="match status" value="1"/>
</dbReference>
<protein>
    <recommendedName>
        <fullName evidence="1">NADH-quinone oxidoreductase subunit D domain-containing protein</fullName>
    </recommendedName>
</protein>
<dbReference type="InterPro" id="IPR029014">
    <property type="entry name" value="NiFe-Hase_large"/>
</dbReference>
<name>A0A382B778_9ZZZZ</name>
<dbReference type="SUPFAM" id="SSF56762">
    <property type="entry name" value="HydB/Nqo4-like"/>
    <property type="match status" value="1"/>
</dbReference>